<evidence type="ECO:0000259" key="1">
    <source>
        <dbReference type="Pfam" id="PF19192"/>
    </source>
</evidence>
<proteinExistence type="predicted"/>
<sequence length="553" mass="61019">MDLNNFSSDRLAAASEFAQTMIVVDDQAGISVHEPVDKLVAPTRRTARSAADENDVATKVSEVLHQLDSKLLIDTAMELGLICSVLCPQTKDEDIVGRVVKAAARVDIVSLDWEMFNDSGETARKLIKGIVYSDLERFGRLRLISIYTGDKRLDVILSSIFESFSLSDRETLSLRLGDSFINGKGGLKIVCLFKKHGTQVPAQFSNYQVSESELPNRLLNEFASITEGLLSNVALAAVASIRGVAHHLLSRFNGNMDGPYFLHRAAIVEAEEAEQYALDIVLSELKNLVDRDGVVRRWAGASAISNRIDVIAKGSDHLDFHFQREGKPFIAKAAVTEVKDFVIQGRNKRYLSFTAEPKPNKNDYEHGWPSVFSTSIEDADNNMHEFASLTGIRAFPGSRMFNDGSGALPVLRLGSILRKAGEYWLCLQAACDSVRVKTKTAFFFVPLGVATSRPQHVVPLLSPLGSIDYIGLDLIDKAYTKSVSFTFEPILCDASLRVAAARTAHGGFVFTDIGGFQFEWIGDLKQRRALRVSQQLGADLSRIGFDEFEPFRS</sequence>
<evidence type="ECO:0000313" key="3">
    <source>
        <dbReference type="Proteomes" id="UP001162905"/>
    </source>
</evidence>
<dbReference type="InterPro" id="IPR043834">
    <property type="entry name" value="REC"/>
</dbReference>
<dbReference type="RefSeq" id="WP_237255022.1">
    <property type="nucleotide sequence ID" value="NZ_JAKJXF010000019.1"/>
</dbReference>
<accession>A0ABS9IDC7</accession>
<dbReference type="EMBL" id="JAKJXH010000067">
    <property type="protein sequence ID" value="MCF7545730.1"/>
    <property type="molecule type" value="Genomic_DNA"/>
</dbReference>
<keyword evidence="3" id="KW-1185">Reference proteome</keyword>
<dbReference type="Pfam" id="PF19192">
    <property type="entry name" value="Response_reg_2"/>
    <property type="match status" value="1"/>
</dbReference>
<protein>
    <submittedName>
        <fullName evidence="2">Response regulator receiver domain</fullName>
    </submittedName>
</protein>
<organism evidence="2 3">
    <name type="scientific">Pseudomonas petrae</name>
    <dbReference type="NCBI Taxonomy" id="2912190"/>
    <lineage>
        <taxon>Bacteria</taxon>
        <taxon>Pseudomonadati</taxon>
        <taxon>Pseudomonadota</taxon>
        <taxon>Gammaproteobacteria</taxon>
        <taxon>Pseudomonadales</taxon>
        <taxon>Pseudomonadaceae</taxon>
        <taxon>Pseudomonas</taxon>
    </lineage>
</organism>
<feature type="domain" description="Response receiver" evidence="1">
    <location>
        <begin position="17"/>
        <end position="198"/>
    </location>
</feature>
<gene>
    <name evidence="2" type="ORF">L4G47_26450</name>
</gene>
<evidence type="ECO:0000313" key="2">
    <source>
        <dbReference type="EMBL" id="MCF7545730.1"/>
    </source>
</evidence>
<dbReference type="Proteomes" id="UP001162905">
    <property type="component" value="Unassembled WGS sequence"/>
</dbReference>
<reference evidence="2" key="1">
    <citation type="submission" date="2022-01" db="EMBL/GenBank/DDBJ databases">
        <title>Pseudomonas sp. nov. isolated from Antarctic regolith.</title>
        <authorList>
            <person name="Novakova D."/>
            <person name="Sedlar K."/>
        </authorList>
    </citation>
    <scope>NUCLEOTIDE SEQUENCE</scope>
    <source>
        <strain evidence="2">P2647</strain>
    </source>
</reference>
<comment type="caution">
    <text evidence="2">The sequence shown here is derived from an EMBL/GenBank/DDBJ whole genome shotgun (WGS) entry which is preliminary data.</text>
</comment>
<name>A0ABS9IDC7_9PSED</name>